<dbReference type="GO" id="GO:0015187">
    <property type="term" value="F:glycine transmembrane transporter activity"/>
    <property type="evidence" value="ECO:0007669"/>
    <property type="project" value="TreeGrafter"/>
</dbReference>
<evidence type="ECO:0000256" key="6">
    <source>
        <dbReference type="ARBA" id="ARBA00022989"/>
    </source>
</evidence>
<evidence type="ECO:0000256" key="3">
    <source>
        <dbReference type="ARBA" id="ARBA00022448"/>
    </source>
</evidence>
<keyword evidence="5" id="KW-0769">Symport</keyword>
<evidence type="ECO:0000256" key="1">
    <source>
        <dbReference type="ARBA" id="ARBA00004141"/>
    </source>
</evidence>
<feature type="transmembrane region" description="Helical" evidence="9">
    <location>
        <begin position="278"/>
        <end position="299"/>
    </location>
</feature>
<organism evidence="10 11">
    <name type="scientific">Amphibalanus amphitrite</name>
    <name type="common">Striped barnacle</name>
    <name type="synonym">Balanus amphitrite</name>
    <dbReference type="NCBI Taxonomy" id="1232801"/>
    <lineage>
        <taxon>Eukaryota</taxon>
        <taxon>Metazoa</taxon>
        <taxon>Ecdysozoa</taxon>
        <taxon>Arthropoda</taxon>
        <taxon>Crustacea</taxon>
        <taxon>Multicrustacea</taxon>
        <taxon>Cirripedia</taxon>
        <taxon>Thoracica</taxon>
        <taxon>Thoracicalcarea</taxon>
        <taxon>Balanomorpha</taxon>
        <taxon>Balanoidea</taxon>
        <taxon>Balanidae</taxon>
        <taxon>Amphibalaninae</taxon>
        <taxon>Amphibalanus</taxon>
    </lineage>
</organism>
<dbReference type="EMBL" id="VIIS01000910">
    <property type="protein sequence ID" value="KAF0303872.1"/>
    <property type="molecule type" value="Genomic_DNA"/>
</dbReference>
<keyword evidence="3" id="KW-0813">Transport</keyword>
<evidence type="ECO:0000313" key="11">
    <source>
        <dbReference type="Proteomes" id="UP000440578"/>
    </source>
</evidence>
<feature type="transmembrane region" description="Helical" evidence="9">
    <location>
        <begin position="461"/>
        <end position="482"/>
    </location>
</feature>
<name>A0A6A4WMK3_AMPAM</name>
<dbReference type="InterPro" id="IPR037272">
    <property type="entry name" value="SNS_sf"/>
</dbReference>
<feature type="binding site" evidence="8">
    <location>
        <position position="285"/>
    </location>
    <ligand>
        <name>Na(+)</name>
        <dbReference type="ChEBI" id="CHEBI:29101"/>
        <label>1</label>
    </ligand>
</feature>
<dbReference type="GO" id="GO:0005283">
    <property type="term" value="F:amino acid:sodium symporter activity"/>
    <property type="evidence" value="ECO:0007669"/>
    <property type="project" value="TreeGrafter"/>
</dbReference>
<dbReference type="Proteomes" id="UP000440578">
    <property type="component" value="Unassembled WGS sequence"/>
</dbReference>
<evidence type="ECO:0000256" key="4">
    <source>
        <dbReference type="ARBA" id="ARBA00022692"/>
    </source>
</evidence>
<feature type="transmembrane region" description="Helical" evidence="9">
    <location>
        <begin position="78"/>
        <end position="99"/>
    </location>
</feature>
<keyword evidence="7 9" id="KW-0472">Membrane</keyword>
<dbReference type="GO" id="GO:0005886">
    <property type="term" value="C:plasma membrane"/>
    <property type="evidence" value="ECO:0007669"/>
    <property type="project" value="TreeGrafter"/>
</dbReference>
<keyword evidence="6 9" id="KW-1133">Transmembrane helix</keyword>
<feature type="transmembrane region" description="Helical" evidence="9">
    <location>
        <begin position="311"/>
        <end position="332"/>
    </location>
</feature>
<keyword evidence="11" id="KW-1185">Reference proteome</keyword>
<dbReference type="GO" id="GO:0046872">
    <property type="term" value="F:metal ion binding"/>
    <property type="evidence" value="ECO:0007669"/>
    <property type="project" value="UniProtKB-KW"/>
</dbReference>
<evidence type="ECO:0000313" key="10">
    <source>
        <dbReference type="EMBL" id="KAF0303872.1"/>
    </source>
</evidence>
<dbReference type="PANTHER" id="PTHR11616:SF236">
    <property type="entry name" value="TRANSPORTER"/>
    <property type="match status" value="1"/>
</dbReference>
<feature type="transmembrane region" description="Helical" evidence="9">
    <location>
        <begin position="422"/>
        <end position="440"/>
    </location>
</feature>
<dbReference type="AlphaFoldDB" id="A0A6A4WMK3"/>
<dbReference type="Pfam" id="PF00209">
    <property type="entry name" value="SNF"/>
    <property type="match status" value="1"/>
</dbReference>
<dbReference type="PRINTS" id="PR00176">
    <property type="entry name" value="NANEUSMPORT"/>
</dbReference>
<feature type="transmembrane region" description="Helical" evidence="9">
    <location>
        <begin position="579"/>
        <end position="604"/>
    </location>
</feature>
<sequence length="665" mass="74358">MPEKERKTTFAGIEDREVEFAPLNVDENGDVEVKAVPERAAWGNKWQFMLSCVSLSVGLGNVWRFPYLVQQDGGGAFLIPYVLMMVLEGAPLFLVELGIGQRLRQGSLGVWNIIHPWTAGIGVAATIVSFMVGLYYNMIIAWCFYYFFNSFTSPLPYAFCPTTGPNGTVVPECEMSSETAFFWYRNALDASSAIDEPEGIKWWMALCLLLSWVLVYACIMRGIQSSGKVVYFTALFPYLILIIFFGRAVTLPGAGVGLKHLFTPKMEKLIDPTVWMDAATQVFYSLSVGFGSLIAFASYNPVNNNCKQDAVFMCIVTVFTATFGAVDIFAVLGYKAVQNYHKCIAHNVDKLSVLYPEQFFVNMSAEAYTDMLQHHDFTNETQLEMGLQHCDLTKTLDQAAEGTGLAFIVFTQAIVELPGSNFWSVAFFMMLLALGLGSQFGTMEGVITNMFDMNIRVRKEVLTGVMCIVSFLIGLVFCTGAGEYWLKMFDAFAGTYGLVVIGFFEIVVVTYVYGYEKFCDDIENMTGSRPGMYWQICWRFVAPILIIVIFSATVVTQIMNPPTYTIWNSTLAEPQKVEYPPAVMAVAVLLMLAGTAPIAIVFLMRRFQCVKVDMDIHQAAIKRIDTTTSTTGMVREAEMREYTDTPHNSEENMEDVKFQMEVVDA</sequence>
<protein>
    <submittedName>
        <fullName evidence="10">Sodium-dependent neutral amino acid transporter B(0)AT3</fullName>
    </submittedName>
</protein>
<evidence type="ECO:0000256" key="7">
    <source>
        <dbReference type="ARBA" id="ARBA00023136"/>
    </source>
</evidence>
<evidence type="ECO:0000256" key="5">
    <source>
        <dbReference type="ARBA" id="ARBA00022847"/>
    </source>
</evidence>
<accession>A0A6A4WMK3</accession>
<dbReference type="InterPro" id="IPR000175">
    <property type="entry name" value="Na/ntran_symport"/>
</dbReference>
<feature type="binding site" evidence="8">
    <location>
        <position position="434"/>
    </location>
    <ligand>
        <name>Na(+)</name>
        <dbReference type="ChEBI" id="CHEBI:29101"/>
        <label>1</label>
    </ligand>
</feature>
<dbReference type="PANTHER" id="PTHR11616">
    <property type="entry name" value="SODIUM/CHLORIDE DEPENDENT TRANSPORTER"/>
    <property type="match status" value="1"/>
</dbReference>
<dbReference type="SUPFAM" id="SSF161070">
    <property type="entry name" value="SNF-like"/>
    <property type="match status" value="1"/>
</dbReference>
<evidence type="ECO:0000256" key="9">
    <source>
        <dbReference type="SAM" id="Phobius"/>
    </source>
</evidence>
<evidence type="ECO:0000256" key="2">
    <source>
        <dbReference type="ARBA" id="ARBA00006459"/>
    </source>
</evidence>
<proteinExistence type="inferred from homology"/>
<dbReference type="PROSITE" id="PS50267">
    <property type="entry name" value="NA_NEUROTRAN_SYMP_3"/>
    <property type="match status" value="1"/>
</dbReference>
<feature type="transmembrane region" description="Helical" evidence="9">
    <location>
        <begin position="536"/>
        <end position="559"/>
    </location>
</feature>
<comment type="subcellular location">
    <subcellularLocation>
        <location evidence="1">Membrane</location>
        <topology evidence="1">Multi-pass membrane protein</topology>
    </subcellularLocation>
</comment>
<gene>
    <name evidence="10" type="primary">Slc6a18_2</name>
    <name evidence="10" type="ORF">FJT64_024200</name>
</gene>
<feature type="transmembrane region" description="Helical" evidence="9">
    <location>
        <begin position="235"/>
        <end position="258"/>
    </location>
</feature>
<evidence type="ECO:0000256" key="8">
    <source>
        <dbReference type="PIRSR" id="PIRSR600175-1"/>
    </source>
</evidence>
<feature type="binding site" evidence="8">
    <location>
        <position position="57"/>
    </location>
    <ligand>
        <name>Na(+)</name>
        <dbReference type="ChEBI" id="CHEBI:29101"/>
        <label>1</label>
    </ligand>
</feature>
<dbReference type="GO" id="GO:0089718">
    <property type="term" value="P:amino acid import across plasma membrane"/>
    <property type="evidence" value="ECO:0007669"/>
    <property type="project" value="TreeGrafter"/>
</dbReference>
<dbReference type="OrthoDB" id="6581954at2759"/>
<comment type="caution">
    <text evidence="10">The sequence shown here is derived from an EMBL/GenBank/DDBJ whole genome shotgun (WGS) entry which is preliminary data.</text>
</comment>
<keyword evidence="8" id="KW-0479">Metal-binding</keyword>
<dbReference type="GO" id="GO:0015179">
    <property type="term" value="F:L-amino acid transmembrane transporter activity"/>
    <property type="evidence" value="ECO:0007669"/>
    <property type="project" value="TreeGrafter"/>
</dbReference>
<feature type="transmembrane region" description="Helical" evidence="9">
    <location>
        <begin position="48"/>
        <end position="66"/>
    </location>
</feature>
<reference evidence="10 11" key="1">
    <citation type="submission" date="2019-07" db="EMBL/GenBank/DDBJ databases">
        <title>Draft genome assembly of a fouling barnacle, Amphibalanus amphitrite (Darwin, 1854): The first reference genome for Thecostraca.</title>
        <authorList>
            <person name="Kim W."/>
        </authorList>
    </citation>
    <scope>NUCLEOTIDE SEQUENCE [LARGE SCALE GENOMIC DNA]</scope>
    <source>
        <strain evidence="10">SNU_AA5</strain>
        <tissue evidence="10">Soma without cirri and trophi</tissue>
    </source>
</reference>
<feature type="transmembrane region" description="Helical" evidence="9">
    <location>
        <begin position="120"/>
        <end position="148"/>
    </location>
</feature>
<keyword evidence="4 9" id="KW-0812">Transmembrane</keyword>
<feature type="transmembrane region" description="Helical" evidence="9">
    <location>
        <begin position="494"/>
        <end position="515"/>
    </location>
</feature>
<feature type="binding site" evidence="8">
    <location>
        <position position="438"/>
    </location>
    <ligand>
        <name>Na(+)</name>
        <dbReference type="ChEBI" id="CHEBI:29101"/>
        <label>1</label>
    </ligand>
</feature>
<feature type="binding site" evidence="8">
    <location>
        <position position="61"/>
    </location>
    <ligand>
        <name>Na(+)</name>
        <dbReference type="ChEBI" id="CHEBI:29101"/>
        <label>1</label>
    </ligand>
</feature>
<keyword evidence="8" id="KW-0915">Sodium</keyword>
<feature type="transmembrane region" description="Helical" evidence="9">
    <location>
        <begin position="202"/>
        <end position="223"/>
    </location>
</feature>
<comment type="similarity">
    <text evidence="2">Belongs to the sodium:neurotransmitter symporter (SNF) (TC 2.A.22) family.</text>
</comment>